<dbReference type="EMBL" id="VYZN01000075">
    <property type="protein sequence ID" value="KAE9523863.1"/>
    <property type="molecule type" value="Genomic_DNA"/>
</dbReference>
<dbReference type="Proteomes" id="UP000475862">
    <property type="component" value="Unassembled WGS sequence"/>
</dbReference>
<dbReference type="PANTHER" id="PTHR21505">
    <property type="entry name" value="MADF DOMAIN-CONTAINING PROTEIN-RELATED"/>
    <property type="match status" value="1"/>
</dbReference>
<feature type="region of interest" description="Disordered" evidence="1">
    <location>
        <begin position="115"/>
        <end position="175"/>
    </location>
</feature>
<feature type="compositionally biased region" description="Basic and acidic residues" evidence="1">
    <location>
        <begin position="165"/>
        <end position="174"/>
    </location>
</feature>
<feature type="compositionally biased region" description="Polar residues" evidence="1">
    <location>
        <begin position="138"/>
        <end position="159"/>
    </location>
</feature>
<keyword evidence="4" id="KW-1185">Reference proteome</keyword>
<dbReference type="Pfam" id="PF10545">
    <property type="entry name" value="MADF_DNA_bdg"/>
    <property type="match status" value="1"/>
</dbReference>
<gene>
    <name evidence="3" type="ORF">AGLY_015751</name>
</gene>
<evidence type="ECO:0000259" key="2">
    <source>
        <dbReference type="PROSITE" id="PS51029"/>
    </source>
</evidence>
<evidence type="ECO:0000313" key="3">
    <source>
        <dbReference type="EMBL" id="KAE9523863.1"/>
    </source>
</evidence>
<dbReference type="AlphaFoldDB" id="A0A6G0SZR2"/>
<reference evidence="3 4" key="1">
    <citation type="submission" date="2019-08" db="EMBL/GenBank/DDBJ databases">
        <title>The genome of the soybean aphid Biotype 1, its phylome, world population structure and adaptation to the North American continent.</title>
        <authorList>
            <person name="Giordano R."/>
            <person name="Donthu R.K."/>
            <person name="Hernandez A.G."/>
            <person name="Wright C.L."/>
            <person name="Zimin A.V."/>
        </authorList>
    </citation>
    <scope>NUCLEOTIDE SEQUENCE [LARGE SCALE GENOMIC DNA]</scope>
    <source>
        <tissue evidence="3">Whole aphids</tissue>
    </source>
</reference>
<organism evidence="3 4">
    <name type="scientific">Aphis glycines</name>
    <name type="common">Soybean aphid</name>
    <dbReference type="NCBI Taxonomy" id="307491"/>
    <lineage>
        <taxon>Eukaryota</taxon>
        <taxon>Metazoa</taxon>
        <taxon>Ecdysozoa</taxon>
        <taxon>Arthropoda</taxon>
        <taxon>Hexapoda</taxon>
        <taxon>Insecta</taxon>
        <taxon>Pterygota</taxon>
        <taxon>Neoptera</taxon>
        <taxon>Paraneoptera</taxon>
        <taxon>Hemiptera</taxon>
        <taxon>Sternorrhyncha</taxon>
        <taxon>Aphidomorpha</taxon>
        <taxon>Aphidoidea</taxon>
        <taxon>Aphididae</taxon>
        <taxon>Aphidini</taxon>
        <taxon>Aphis</taxon>
        <taxon>Aphis</taxon>
    </lineage>
</organism>
<evidence type="ECO:0000256" key="1">
    <source>
        <dbReference type="SAM" id="MobiDB-lite"/>
    </source>
</evidence>
<dbReference type="PANTHER" id="PTHR21505:SF12">
    <property type="entry name" value="MADF DOMAIN-CONTAINING PROTEIN-RELATED"/>
    <property type="match status" value="1"/>
</dbReference>
<feature type="compositionally biased region" description="Acidic residues" evidence="1">
    <location>
        <begin position="124"/>
        <end position="137"/>
    </location>
</feature>
<dbReference type="PROSITE" id="PS51029">
    <property type="entry name" value="MADF"/>
    <property type="match status" value="1"/>
</dbReference>
<sequence length="329" mass="37724">MADWTNEMLIKFVELYQTEEILWNAKHRNHKDKAKMNDAWCRISKILNIPIEDLKNKKNSIMATFRGHLRKKKASIKSGAGQNDIYRPIWFLYDQMESFLGKLNDCNVTLNTEEGNISQITDQETLDNDNGDNDDGNEFNSPNNITSQQTQENIQIQRPTSRRRGNPEVEEAGRQMKRAFNTLESVLNKKHEEDECDLYGRILANKLRKLPENEQLFMYDIDGMFVQRYHRLNNPLLSSLQPTFSRAFSTGMNTANESSSTVTSYSDSPCTPLSILIPEQPLTTYSTYSNSNTPSNTSNQSICSNSHIQNIVDTAYYTAVGNYEESNNQ</sequence>
<name>A0A6G0SZR2_APHGL</name>
<feature type="domain" description="MADF" evidence="2">
    <location>
        <begin position="11"/>
        <end position="104"/>
    </location>
</feature>
<accession>A0A6G0SZR2</accession>
<proteinExistence type="predicted"/>
<comment type="caution">
    <text evidence="3">The sequence shown here is derived from an EMBL/GenBank/DDBJ whole genome shotgun (WGS) entry which is preliminary data.</text>
</comment>
<protein>
    <recommendedName>
        <fullName evidence="2">MADF domain-containing protein</fullName>
    </recommendedName>
</protein>
<dbReference type="InterPro" id="IPR006578">
    <property type="entry name" value="MADF-dom"/>
</dbReference>
<dbReference type="OrthoDB" id="6628055at2759"/>
<dbReference type="SMART" id="SM00595">
    <property type="entry name" value="MADF"/>
    <property type="match status" value="1"/>
</dbReference>
<evidence type="ECO:0000313" key="4">
    <source>
        <dbReference type="Proteomes" id="UP000475862"/>
    </source>
</evidence>